<dbReference type="EMBL" id="JACIJO010000001">
    <property type="protein sequence ID" value="MBB6324980.1"/>
    <property type="molecule type" value="Genomic_DNA"/>
</dbReference>
<proteinExistence type="predicted"/>
<dbReference type="PANTHER" id="PTHR48090">
    <property type="entry name" value="UNDECAPRENYL-PHOSPHATE 4-DEOXY-4-FORMAMIDO-L-ARABINOSE TRANSFERASE-RELATED"/>
    <property type="match status" value="1"/>
</dbReference>
<keyword evidence="7" id="KW-0472">Membrane</keyword>
<dbReference type="Pfam" id="PF00535">
    <property type="entry name" value="Glycos_transf_2"/>
    <property type="match status" value="1"/>
</dbReference>
<comment type="caution">
    <text evidence="9">The sequence shown here is derived from an EMBL/GenBank/DDBJ whole genome shotgun (WGS) entry which is preliminary data.</text>
</comment>
<reference evidence="9 10" key="1">
    <citation type="submission" date="2020-08" db="EMBL/GenBank/DDBJ databases">
        <title>Genomic Encyclopedia of Type Strains, Phase IV (KMG-IV): sequencing the most valuable type-strain genomes for metagenomic binning, comparative biology and taxonomic classification.</title>
        <authorList>
            <person name="Goeker M."/>
        </authorList>
    </citation>
    <scope>NUCLEOTIDE SEQUENCE [LARGE SCALE GENOMIC DNA]</scope>
    <source>
        <strain evidence="9 10">DSM 102044</strain>
    </source>
</reference>
<keyword evidence="2" id="KW-0328">Glycosyltransferase</keyword>
<dbReference type="InterPro" id="IPR029044">
    <property type="entry name" value="Nucleotide-diphossugar_trans"/>
</dbReference>
<keyword evidence="1" id="KW-1003">Cell membrane</keyword>
<sequence>MASITIVIPVYNEEAGIPAIVEAFGPYFKSTSLNAKVLFVNDGSTDQSLQEIEKVCLLNDHFEFISFEKNAGLSAAIKAGFDYSQSDWVGYIDADLQTDPMDFLSYEAFLGEFDLITGKRVNRKDSFVKNLSSSFANWFRDSLLHDHVSDSGCPLKIIRKDLAVSLPFFKGMHRFIPALVLMQGGKLKELPVSHFPRVTGKSKFHLWNRLLSPFLDTLAVRWMMKRKIDYKIRSTNSLTHPN</sequence>
<dbReference type="PANTHER" id="PTHR48090:SF3">
    <property type="entry name" value="UNDECAPRENYL-PHOSPHATE 4-DEOXY-4-FORMAMIDO-L-ARABINOSE TRANSFERASE"/>
    <property type="match status" value="1"/>
</dbReference>
<gene>
    <name evidence="9" type="ORF">FHS59_000595</name>
</gene>
<dbReference type="InterPro" id="IPR001173">
    <property type="entry name" value="Glyco_trans_2-like"/>
</dbReference>
<dbReference type="GO" id="GO:0009103">
    <property type="term" value="P:lipopolysaccharide biosynthetic process"/>
    <property type="evidence" value="ECO:0007669"/>
    <property type="project" value="UniProtKB-KW"/>
</dbReference>
<dbReference type="InterPro" id="IPR050256">
    <property type="entry name" value="Glycosyltransferase_2"/>
</dbReference>
<accession>A0A841MCE2</accession>
<keyword evidence="10" id="KW-1185">Reference proteome</keyword>
<dbReference type="Proteomes" id="UP000588604">
    <property type="component" value="Unassembled WGS sequence"/>
</dbReference>
<keyword evidence="6" id="KW-1133">Transmembrane helix</keyword>
<organism evidence="9 10">
    <name type="scientific">Algoriphagus iocasae</name>
    <dbReference type="NCBI Taxonomy" id="1836499"/>
    <lineage>
        <taxon>Bacteria</taxon>
        <taxon>Pseudomonadati</taxon>
        <taxon>Bacteroidota</taxon>
        <taxon>Cytophagia</taxon>
        <taxon>Cytophagales</taxon>
        <taxon>Cyclobacteriaceae</taxon>
        <taxon>Algoriphagus</taxon>
    </lineage>
</organism>
<evidence type="ECO:0000256" key="2">
    <source>
        <dbReference type="ARBA" id="ARBA00022676"/>
    </source>
</evidence>
<dbReference type="RefSeq" id="WP_184492923.1">
    <property type="nucleotide sequence ID" value="NZ_JACIJO010000001.1"/>
</dbReference>
<keyword evidence="3 9" id="KW-0808">Transferase</keyword>
<evidence type="ECO:0000313" key="10">
    <source>
        <dbReference type="Proteomes" id="UP000588604"/>
    </source>
</evidence>
<evidence type="ECO:0000256" key="3">
    <source>
        <dbReference type="ARBA" id="ARBA00022679"/>
    </source>
</evidence>
<keyword evidence="5" id="KW-0448">Lipopolysaccharide biosynthesis</keyword>
<evidence type="ECO:0000256" key="5">
    <source>
        <dbReference type="ARBA" id="ARBA00022985"/>
    </source>
</evidence>
<evidence type="ECO:0000259" key="8">
    <source>
        <dbReference type="Pfam" id="PF00535"/>
    </source>
</evidence>
<dbReference type="AlphaFoldDB" id="A0A841MCE2"/>
<feature type="domain" description="Glycosyltransferase 2-like" evidence="8">
    <location>
        <begin position="5"/>
        <end position="134"/>
    </location>
</feature>
<dbReference type="SUPFAM" id="SSF53448">
    <property type="entry name" value="Nucleotide-diphospho-sugar transferases"/>
    <property type="match status" value="1"/>
</dbReference>
<dbReference type="Gene3D" id="3.90.550.10">
    <property type="entry name" value="Spore Coat Polysaccharide Biosynthesis Protein SpsA, Chain A"/>
    <property type="match status" value="1"/>
</dbReference>
<keyword evidence="4" id="KW-0812">Transmembrane</keyword>
<dbReference type="CDD" id="cd04187">
    <property type="entry name" value="DPM1_like_bac"/>
    <property type="match status" value="1"/>
</dbReference>
<dbReference type="GO" id="GO:0005886">
    <property type="term" value="C:plasma membrane"/>
    <property type="evidence" value="ECO:0007669"/>
    <property type="project" value="TreeGrafter"/>
</dbReference>
<evidence type="ECO:0000256" key="4">
    <source>
        <dbReference type="ARBA" id="ARBA00022692"/>
    </source>
</evidence>
<dbReference type="GO" id="GO:0099621">
    <property type="term" value="F:undecaprenyl-phosphate 4-deoxy-4-formamido-L-arabinose transferase activity"/>
    <property type="evidence" value="ECO:0007669"/>
    <property type="project" value="TreeGrafter"/>
</dbReference>
<evidence type="ECO:0000256" key="7">
    <source>
        <dbReference type="ARBA" id="ARBA00023136"/>
    </source>
</evidence>
<name>A0A841MCE2_9BACT</name>
<evidence type="ECO:0000256" key="1">
    <source>
        <dbReference type="ARBA" id="ARBA00022475"/>
    </source>
</evidence>
<evidence type="ECO:0000256" key="6">
    <source>
        <dbReference type="ARBA" id="ARBA00022989"/>
    </source>
</evidence>
<evidence type="ECO:0000313" key="9">
    <source>
        <dbReference type="EMBL" id="MBB6324980.1"/>
    </source>
</evidence>
<protein>
    <submittedName>
        <fullName evidence="9">Glycosyltransferase involved in cell wall biosynthesis</fullName>
    </submittedName>
</protein>